<organism evidence="1 2">
    <name type="scientific">Protochlamydia amoebophila (strain UWE25)</name>
    <dbReference type="NCBI Taxonomy" id="264201"/>
    <lineage>
        <taxon>Bacteria</taxon>
        <taxon>Pseudomonadati</taxon>
        <taxon>Chlamydiota</taxon>
        <taxon>Chlamydiia</taxon>
        <taxon>Parachlamydiales</taxon>
        <taxon>Parachlamydiaceae</taxon>
        <taxon>Candidatus Protochlamydia</taxon>
    </lineage>
</organism>
<sequence>MTINSNSLWAEQPEPLSIALSPPFSSINLQKASLVDKANSFEKTNEDFISSITPSDLPTLIEPNSLTLQTTSLQKLLEKKVQGATEIVEEALKLLNPNLTEKTNNTLSKEVIEMKDSLQTFLKLMDTALTHFHPIRSKMDFLETYDSRALVNAILRLSEIRVRFSRENNSFQSLFKTLPAAQIKILAPLIKFTFEEICQPLLKLNEEKKVLGHDGKINEDHMDTFKLFWKSFLNKEISFEQKEIHPLIAQNLSFLPLPQLANKMLSEWLLESSLLKPNSKEKETLVTNSPVEFNILPFDIQQTLDLLLIKIIIHQALGFVMIHQINPLFDPFDFGLQVIHQWLKERIAELLTNDIDGYTSLGTALEKNLIKKSLIVFALIISIGYAEQSHSSRIKIAQTLKKIASHSTLHEPFFYANAALILIQGCEKEGNQLRIQQFIRYLAKETEINGEDMEKWRVLQYLLIEMLKKILTISNHPISSDVDPLHEENYFSMIIQG</sequence>
<accession>Q6MAZ9</accession>
<reference evidence="1 2" key="1">
    <citation type="journal article" date="2004" name="Science">
        <title>Illuminating the evolutionary history of chlamydiae.</title>
        <authorList>
            <person name="Horn M."/>
            <person name="Collingro A."/>
            <person name="Schmitz-Esser S."/>
            <person name="Beier C.L."/>
            <person name="Purkhold U."/>
            <person name="Fartmann B."/>
            <person name="Brandt P."/>
            <person name="Nyakatura G.J."/>
            <person name="Droege M."/>
            <person name="Frishman D."/>
            <person name="Rattei T."/>
            <person name="Mewes H."/>
            <person name="Wagner M."/>
        </authorList>
    </citation>
    <scope>NUCLEOTIDE SEQUENCE [LARGE SCALE GENOMIC DNA]</scope>
    <source>
        <strain evidence="1 2">UWE25</strain>
    </source>
</reference>
<keyword evidence="2" id="KW-1185">Reference proteome</keyword>
<evidence type="ECO:0000313" key="1">
    <source>
        <dbReference type="EMBL" id="CAF24250.1"/>
    </source>
</evidence>
<gene>
    <name evidence="1" type="ORF">PC_RS07320</name>
</gene>
<dbReference type="HOGENOM" id="CLU_548407_0_0_0"/>
<proteinExistence type="predicted"/>
<evidence type="ECO:0000313" key="2">
    <source>
        <dbReference type="Proteomes" id="UP000000529"/>
    </source>
</evidence>
<dbReference type="STRING" id="264201.pc1526"/>
<dbReference type="Proteomes" id="UP000000529">
    <property type="component" value="Chromosome"/>
</dbReference>
<protein>
    <submittedName>
        <fullName evidence="1">Uncharacterized protein</fullName>
    </submittedName>
</protein>
<dbReference type="AlphaFoldDB" id="Q6MAZ9"/>
<dbReference type="KEGG" id="pcu:PC_RS07320"/>
<dbReference type="EMBL" id="BX908798">
    <property type="protein sequence ID" value="CAF24250.1"/>
    <property type="molecule type" value="Genomic_DNA"/>
</dbReference>
<dbReference type="RefSeq" id="WP_011176072.1">
    <property type="nucleotide sequence ID" value="NC_005861.2"/>
</dbReference>
<name>Q6MAZ9_PARUW</name>